<dbReference type="Pfam" id="PF06985">
    <property type="entry name" value="HET"/>
    <property type="match status" value="1"/>
</dbReference>
<dbReference type="EMBL" id="JAGPXC010000002">
    <property type="protein sequence ID" value="KAH6658468.1"/>
    <property type="molecule type" value="Genomic_DNA"/>
</dbReference>
<dbReference type="PANTHER" id="PTHR33112">
    <property type="entry name" value="DOMAIN PROTEIN, PUTATIVE-RELATED"/>
    <property type="match status" value="1"/>
</dbReference>
<name>A0A9P8UU95_9PEZI</name>
<proteinExistence type="predicted"/>
<protein>
    <submittedName>
        <fullName evidence="2">Heterokaryon incompatibility protein-domain-containing protein</fullName>
    </submittedName>
</protein>
<accession>A0A9P8UU95</accession>
<dbReference type="GeneID" id="70131199"/>
<dbReference type="Proteomes" id="UP000758603">
    <property type="component" value="Unassembled WGS sequence"/>
</dbReference>
<evidence type="ECO:0000313" key="2">
    <source>
        <dbReference type="EMBL" id="KAH6658468.1"/>
    </source>
</evidence>
<dbReference type="AlphaFoldDB" id="A0A9P8UU95"/>
<dbReference type="InterPro" id="IPR010730">
    <property type="entry name" value="HET"/>
</dbReference>
<dbReference type="PANTHER" id="PTHR33112:SF16">
    <property type="entry name" value="HETEROKARYON INCOMPATIBILITY DOMAIN-CONTAINING PROTEIN"/>
    <property type="match status" value="1"/>
</dbReference>
<dbReference type="OrthoDB" id="5125733at2759"/>
<reference evidence="2" key="1">
    <citation type="journal article" date="2021" name="Nat. Commun.">
        <title>Genetic determinants of endophytism in the Arabidopsis root mycobiome.</title>
        <authorList>
            <person name="Mesny F."/>
            <person name="Miyauchi S."/>
            <person name="Thiergart T."/>
            <person name="Pickel B."/>
            <person name="Atanasova L."/>
            <person name="Karlsson M."/>
            <person name="Huettel B."/>
            <person name="Barry K.W."/>
            <person name="Haridas S."/>
            <person name="Chen C."/>
            <person name="Bauer D."/>
            <person name="Andreopoulos W."/>
            <person name="Pangilinan J."/>
            <person name="LaButti K."/>
            <person name="Riley R."/>
            <person name="Lipzen A."/>
            <person name="Clum A."/>
            <person name="Drula E."/>
            <person name="Henrissat B."/>
            <person name="Kohler A."/>
            <person name="Grigoriev I.V."/>
            <person name="Martin F.M."/>
            <person name="Hacquard S."/>
        </authorList>
    </citation>
    <scope>NUCLEOTIDE SEQUENCE</scope>
    <source>
        <strain evidence="2">MPI-SDFR-AT-0073</strain>
    </source>
</reference>
<gene>
    <name evidence="2" type="ORF">BKA67DRAFT_558146</name>
</gene>
<dbReference type="RefSeq" id="XP_045962702.1">
    <property type="nucleotide sequence ID" value="XM_046102307.1"/>
</dbReference>
<feature type="domain" description="Heterokaryon incompatibility" evidence="1">
    <location>
        <begin position="213"/>
        <end position="369"/>
    </location>
</feature>
<organism evidence="2 3">
    <name type="scientific">Truncatella angustata</name>
    <dbReference type="NCBI Taxonomy" id="152316"/>
    <lineage>
        <taxon>Eukaryota</taxon>
        <taxon>Fungi</taxon>
        <taxon>Dikarya</taxon>
        <taxon>Ascomycota</taxon>
        <taxon>Pezizomycotina</taxon>
        <taxon>Sordariomycetes</taxon>
        <taxon>Xylariomycetidae</taxon>
        <taxon>Amphisphaeriales</taxon>
        <taxon>Sporocadaceae</taxon>
        <taxon>Truncatella</taxon>
    </lineage>
</organism>
<keyword evidence="3" id="KW-1185">Reference proteome</keyword>
<evidence type="ECO:0000313" key="3">
    <source>
        <dbReference type="Proteomes" id="UP000758603"/>
    </source>
</evidence>
<sequence length="643" mass="72282">MPQVRLDRPPLKFATAWKSRLRAVIGTLCQVCHRNLSELFSARAPFPATEDGVGNLSSHHESLAKLDLSASNGCDLCCHIWQRIVYSFPRGAATPGRVALGRVYGYSPGDSTLQLAISVGSECTTANSSLILMIQGTKATNLADLPPAVGTDLDDMVACTRNWMYECNQHKLQHVDDRDCFQCPTRLVYVGSEASNDTQVRLVSPPAGFTASYLTLSYCWGTVSHNLRTTAVNVREFHRSIPWESLPRTVREAIVFTRKFGVQYIWIDALCIIQASSSEETSADWIRESGRIGLYYQNAKLTLAASAATDCNQGLVLSRPAVKHRPGFLVIDIGGGGFIKVCISSKQYPSREETITSSRLLSRGWVTQELMFSRRIVTFSQHGLYWNCATSSADEFGNHTHGSRLDIRGFLLQSRNVLLGRTWNIFVGDYSRTSFTFESDRLVAITSIMARIAETTGATPVYGLWKQTLAYGLAWYNYSNKYQERTRPALAPSWSWASVNCGITYDYTAHKPSIKAEIYWPSTVRHNDFRLLVQGRTFQWRAKNMVKIFPKDWRVQLSVDLTIGTCEIWLDSMREVNFIPEAFTYLVLLSKAISTYCLILQDTGIDQSQNIRRYRRVGMADFKCAGWDIGDAMGARRQKVQLI</sequence>
<comment type="caution">
    <text evidence="2">The sequence shown here is derived from an EMBL/GenBank/DDBJ whole genome shotgun (WGS) entry which is preliminary data.</text>
</comment>
<evidence type="ECO:0000259" key="1">
    <source>
        <dbReference type="Pfam" id="PF06985"/>
    </source>
</evidence>